<reference evidence="1" key="1">
    <citation type="submission" date="2018-05" db="EMBL/GenBank/DDBJ databases">
        <authorList>
            <person name="Lanie J.A."/>
            <person name="Ng W.-L."/>
            <person name="Kazmierczak K.M."/>
            <person name="Andrzejewski T.M."/>
            <person name="Davidsen T.M."/>
            <person name="Wayne K.J."/>
            <person name="Tettelin H."/>
            <person name="Glass J.I."/>
            <person name="Rusch D."/>
            <person name="Podicherti R."/>
            <person name="Tsui H.-C.T."/>
            <person name="Winkler M.E."/>
        </authorList>
    </citation>
    <scope>NUCLEOTIDE SEQUENCE</scope>
</reference>
<name>A0A382V9M7_9ZZZZ</name>
<accession>A0A382V9M7</accession>
<proteinExistence type="predicted"/>
<dbReference type="AlphaFoldDB" id="A0A382V9M7"/>
<feature type="non-terminal residue" evidence="1">
    <location>
        <position position="173"/>
    </location>
</feature>
<evidence type="ECO:0000313" key="1">
    <source>
        <dbReference type="EMBL" id="SVD43189.1"/>
    </source>
</evidence>
<protein>
    <submittedName>
        <fullName evidence="1">Uncharacterized protein</fullName>
    </submittedName>
</protein>
<organism evidence="1">
    <name type="scientific">marine metagenome</name>
    <dbReference type="NCBI Taxonomy" id="408172"/>
    <lineage>
        <taxon>unclassified sequences</taxon>
        <taxon>metagenomes</taxon>
        <taxon>ecological metagenomes</taxon>
    </lineage>
</organism>
<sequence length="173" mass="19842">MTLAKQRDFSLYFQEFGKYADFVSARGKAPSESDIDYFVENMWTKQTRFRVSLDGDFTTDFLLLTPCRVFDYQLRKPILDITDYDYTDYVSEVKPMLIVKVEEAFGSLGAGSLTKRWDTTPKSIVEMIEIESKKSGNEIDPNTEAGQSSPEYARAMGELGYIKERIGVYNRTV</sequence>
<dbReference type="EMBL" id="UINC01150251">
    <property type="protein sequence ID" value="SVD43189.1"/>
    <property type="molecule type" value="Genomic_DNA"/>
</dbReference>
<gene>
    <name evidence="1" type="ORF">METZ01_LOCUS396043</name>
</gene>